<sequence>MRRRAHHAAPLLHLLVVIVSCRLAGAGAAATGVVAAAGAPDGLPSEHLFPCLEELLPCTAYLKAAPANKHPSNTCCTAMHRAAAADEMPCMCRLLADPELLATFNVTTDQTFKLPSRCVMPVGCRDGDNHEPVVEAPPPPAGKQQHHYVFESSGDGFRSGSVWWMIASAVLGGMVLVAAVF</sequence>
<organism evidence="8 9">
    <name type="scientific">Eragrostis curvula</name>
    <name type="common">weeping love grass</name>
    <dbReference type="NCBI Taxonomy" id="38414"/>
    <lineage>
        <taxon>Eukaryota</taxon>
        <taxon>Viridiplantae</taxon>
        <taxon>Streptophyta</taxon>
        <taxon>Embryophyta</taxon>
        <taxon>Tracheophyta</taxon>
        <taxon>Spermatophyta</taxon>
        <taxon>Magnoliopsida</taxon>
        <taxon>Liliopsida</taxon>
        <taxon>Poales</taxon>
        <taxon>Poaceae</taxon>
        <taxon>PACMAD clade</taxon>
        <taxon>Chloridoideae</taxon>
        <taxon>Eragrostideae</taxon>
        <taxon>Eragrostidinae</taxon>
        <taxon>Eragrostis</taxon>
    </lineage>
</organism>
<evidence type="ECO:0000259" key="7">
    <source>
        <dbReference type="Pfam" id="PF14368"/>
    </source>
</evidence>
<dbReference type="OrthoDB" id="690947at2759"/>
<dbReference type="CDD" id="cd00010">
    <property type="entry name" value="AAI_LTSS"/>
    <property type="match status" value="1"/>
</dbReference>
<accession>A0A5J9V2H6</accession>
<dbReference type="InterPro" id="IPR043325">
    <property type="entry name" value="LTSS"/>
</dbReference>
<evidence type="ECO:0000256" key="3">
    <source>
        <dbReference type="ARBA" id="ARBA00023157"/>
    </source>
</evidence>
<keyword evidence="2 6" id="KW-0732">Signal</keyword>
<name>A0A5J9V2H6_9POAL</name>
<proteinExistence type="inferred from homology"/>
<keyword evidence="4" id="KW-0325">Glycoprotein</keyword>
<dbReference type="InterPro" id="IPR016140">
    <property type="entry name" value="Bifunc_inhib/LTP/seed_store"/>
</dbReference>
<evidence type="ECO:0000256" key="4">
    <source>
        <dbReference type="ARBA" id="ARBA00023180"/>
    </source>
</evidence>
<evidence type="ECO:0000313" key="9">
    <source>
        <dbReference type="Proteomes" id="UP000324897"/>
    </source>
</evidence>
<dbReference type="Pfam" id="PF14368">
    <property type="entry name" value="LTP_2"/>
    <property type="match status" value="1"/>
</dbReference>
<evidence type="ECO:0000256" key="1">
    <source>
        <dbReference type="ARBA" id="ARBA00009748"/>
    </source>
</evidence>
<reference evidence="8 9" key="1">
    <citation type="journal article" date="2019" name="Sci. Rep.">
        <title>A high-quality genome of Eragrostis curvula grass provides insights into Poaceae evolution and supports new strategies to enhance forage quality.</title>
        <authorList>
            <person name="Carballo J."/>
            <person name="Santos B.A.C.M."/>
            <person name="Zappacosta D."/>
            <person name="Garbus I."/>
            <person name="Selva J.P."/>
            <person name="Gallo C.A."/>
            <person name="Diaz A."/>
            <person name="Albertini E."/>
            <person name="Caccamo M."/>
            <person name="Echenique V."/>
        </authorList>
    </citation>
    <scope>NUCLEOTIDE SEQUENCE [LARGE SCALE GENOMIC DNA]</scope>
    <source>
        <strain evidence="9">cv. Victoria</strain>
        <tissue evidence="8">Leaf</tissue>
    </source>
</reference>
<dbReference type="Proteomes" id="UP000324897">
    <property type="component" value="Chromosome 1"/>
</dbReference>
<keyword evidence="5" id="KW-1133">Transmembrane helix</keyword>
<dbReference type="InterPro" id="IPR036312">
    <property type="entry name" value="Bifun_inhib/LTP/seed_sf"/>
</dbReference>
<feature type="domain" description="Bifunctional inhibitor/plant lipid transfer protein/seed storage helical" evidence="7">
    <location>
        <begin position="39"/>
        <end position="120"/>
    </location>
</feature>
<comment type="similarity">
    <text evidence="1">Belongs to the plant LTP family.</text>
</comment>
<dbReference type="PROSITE" id="PS51257">
    <property type="entry name" value="PROKAR_LIPOPROTEIN"/>
    <property type="match status" value="1"/>
</dbReference>
<comment type="caution">
    <text evidence="8">The sequence shown here is derived from an EMBL/GenBank/DDBJ whole genome shotgun (WGS) entry which is preliminary data.</text>
</comment>
<protein>
    <recommendedName>
        <fullName evidence="7">Bifunctional inhibitor/plant lipid transfer protein/seed storage helical domain-containing protein</fullName>
    </recommendedName>
</protein>
<gene>
    <name evidence="8" type="ORF">EJB05_21110</name>
</gene>
<dbReference type="AlphaFoldDB" id="A0A5J9V2H6"/>
<dbReference type="Gene3D" id="1.10.110.10">
    <property type="entry name" value="Plant lipid-transfer and hydrophobic proteins"/>
    <property type="match status" value="1"/>
</dbReference>
<dbReference type="PANTHER" id="PTHR33044">
    <property type="entry name" value="BIFUNCTIONAL INHIBITOR/LIPID-TRANSFER PROTEIN/SEED STORAGE 2S ALBUMIN SUPERFAMILY PROTEIN-RELATED"/>
    <property type="match status" value="1"/>
</dbReference>
<keyword evidence="9" id="KW-1185">Reference proteome</keyword>
<feature type="chain" id="PRO_5023932424" description="Bifunctional inhibitor/plant lipid transfer protein/seed storage helical domain-containing protein" evidence="6">
    <location>
        <begin position="29"/>
        <end position="181"/>
    </location>
</feature>
<evidence type="ECO:0000256" key="6">
    <source>
        <dbReference type="SAM" id="SignalP"/>
    </source>
</evidence>
<evidence type="ECO:0000256" key="2">
    <source>
        <dbReference type="ARBA" id="ARBA00022729"/>
    </source>
</evidence>
<evidence type="ECO:0000256" key="5">
    <source>
        <dbReference type="SAM" id="Phobius"/>
    </source>
</evidence>
<dbReference type="EMBL" id="RWGY01000011">
    <property type="protein sequence ID" value="TVU29540.1"/>
    <property type="molecule type" value="Genomic_DNA"/>
</dbReference>
<keyword evidence="5" id="KW-0472">Membrane</keyword>
<dbReference type="SUPFAM" id="SSF47699">
    <property type="entry name" value="Bifunctional inhibitor/lipid-transfer protein/seed storage 2S albumin"/>
    <property type="match status" value="1"/>
</dbReference>
<keyword evidence="5" id="KW-0812">Transmembrane</keyword>
<feature type="transmembrane region" description="Helical" evidence="5">
    <location>
        <begin position="162"/>
        <end position="180"/>
    </location>
</feature>
<evidence type="ECO:0000313" key="8">
    <source>
        <dbReference type="EMBL" id="TVU29540.1"/>
    </source>
</evidence>
<dbReference type="Gramene" id="TVU29540">
    <property type="protein sequence ID" value="TVU29540"/>
    <property type="gene ID" value="EJB05_21110"/>
</dbReference>
<keyword evidence="3" id="KW-1015">Disulfide bond</keyword>
<feature type="signal peptide" evidence="6">
    <location>
        <begin position="1"/>
        <end position="28"/>
    </location>
</feature>